<protein>
    <submittedName>
        <fullName evidence="2">Uncharacterized protein</fullName>
    </submittedName>
</protein>
<name>A0A9J6EUP7_RHIMP</name>
<evidence type="ECO:0000256" key="1">
    <source>
        <dbReference type="SAM" id="MobiDB-lite"/>
    </source>
</evidence>
<accession>A0A9J6EUP7</accession>
<dbReference type="VEuPathDB" id="VectorBase:LOC119179485"/>
<organism evidence="2 3">
    <name type="scientific">Rhipicephalus microplus</name>
    <name type="common">Cattle tick</name>
    <name type="synonym">Boophilus microplus</name>
    <dbReference type="NCBI Taxonomy" id="6941"/>
    <lineage>
        <taxon>Eukaryota</taxon>
        <taxon>Metazoa</taxon>
        <taxon>Ecdysozoa</taxon>
        <taxon>Arthropoda</taxon>
        <taxon>Chelicerata</taxon>
        <taxon>Arachnida</taxon>
        <taxon>Acari</taxon>
        <taxon>Parasitiformes</taxon>
        <taxon>Ixodida</taxon>
        <taxon>Ixodoidea</taxon>
        <taxon>Ixodidae</taxon>
        <taxon>Rhipicephalinae</taxon>
        <taxon>Rhipicephalus</taxon>
        <taxon>Boophilus</taxon>
    </lineage>
</organism>
<dbReference type="AlphaFoldDB" id="A0A9J6EUP7"/>
<comment type="caution">
    <text evidence="2">The sequence shown here is derived from an EMBL/GenBank/DDBJ whole genome shotgun (WGS) entry which is preliminary data.</text>
</comment>
<gene>
    <name evidence="2" type="ORF">HPB51_017324</name>
</gene>
<reference evidence="2" key="1">
    <citation type="journal article" date="2020" name="Cell">
        <title>Large-Scale Comparative Analyses of Tick Genomes Elucidate Their Genetic Diversity and Vector Capacities.</title>
        <authorList>
            <consortium name="Tick Genome and Microbiome Consortium (TIGMIC)"/>
            <person name="Jia N."/>
            <person name="Wang J."/>
            <person name="Shi W."/>
            <person name="Du L."/>
            <person name="Sun Y."/>
            <person name="Zhan W."/>
            <person name="Jiang J.F."/>
            <person name="Wang Q."/>
            <person name="Zhang B."/>
            <person name="Ji P."/>
            <person name="Bell-Sakyi L."/>
            <person name="Cui X.M."/>
            <person name="Yuan T.T."/>
            <person name="Jiang B.G."/>
            <person name="Yang W.F."/>
            <person name="Lam T.T."/>
            <person name="Chang Q.C."/>
            <person name="Ding S.J."/>
            <person name="Wang X.J."/>
            <person name="Zhu J.G."/>
            <person name="Ruan X.D."/>
            <person name="Zhao L."/>
            <person name="Wei J.T."/>
            <person name="Ye R.Z."/>
            <person name="Que T.C."/>
            <person name="Du C.H."/>
            <person name="Zhou Y.H."/>
            <person name="Cheng J.X."/>
            <person name="Dai P.F."/>
            <person name="Guo W.B."/>
            <person name="Han X.H."/>
            <person name="Huang E.J."/>
            <person name="Li L.F."/>
            <person name="Wei W."/>
            <person name="Gao Y.C."/>
            <person name="Liu J.Z."/>
            <person name="Shao H.Z."/>
            <person name="Wang X."/>
            <person name="Wang C.C."/>
            <person name="Yang T.C."/>
            <person name="Huo Q.B."/>
            <person name="Li W."/>
            <person name="Chen H.Y."/>
            <person name="Chen S.E."/>
            <person name="Zhou L.G."/>
            <person name="Ni X.B."/>
            <person name="Tian J.H."/>
            <person name="Sheng Y."/>
            <person name="Liu T."/>
            <person name="Pan Y.S."/>
            <person name="Xia L.Y."/>
            <person name="Li J."/>
            <person name="Zhao F."/>
            <person name="Cao W.C."/>
        </authorList>
    </citation>
    <scope>NUCLEOTIDE SEQUENCE</scope>
    <source>
        <strain evidence="2">Rmic-2018</strain>
    </source>
</reference>
<dbReference type="Proteomes" id="UP000821866">
    <property type="component" value="Chromosome 10"/>
</dbReference>
<evidence type="ECO:0000313" key="3">
    <source>
        <dbReference type="Proteomes" id="UP000821866"/>
    </source>
</evidence>
<sequence length="296" mass="32897">MFSQTAQSTAPQAYEQFCRCSRTMLCACLCSAASPRRAACRHRCSQNDTIPEPHTARDVPHGVARQRLPPVVQQLRKLQGLEHSCSAGFKFSRGLRHPSPSEEGEGVARRHDSAHHGNVRSPSTGSTPRKHSLQWLAALSLRRSYSTYIMKLRCQRDTAAVVTANKKSSPGHSDETVEETGYVMCPNQEHRSFQPTTYVFATVSRMPPANYLEWCLRGAIMGTWRLVESLATCVRPLCAITAVPVIMWLDSAVKGVALSSATTRDHQLLLYKRAGAVVALDARRVCWGRLPENRLQ</sequence>
<dbReference type="EMBL" id="JABSTU010000002">
    <property type="protein sequence ID" value="KAH8037824.1"/>
    <property type="molecule type" value="Genomic_DNA"/>
</dbReference>
<reference evidence="2" key="2">
    <citation type="submission" date="2021-09" db="EMBL/GenBank/DDBJ databases">
        <authorList>
            <person name="Jia N."/>
            <person name="Wang J."/>
            <person name="Shi W."/>
            <person name="Du L."/>
            <person name="Sun Y."/>
            <person name="Zhan W."/>
            <person name="Jiang J."/>
            <person name="Wang Q."/>
            <person name="Zhang B."/>
            <person name="Ji P."/>
            <person name="Sakyi L.B."/>
            <person name="Cui X."/>
            <person name="Yuan T."/>
            <person name="Jiang B."/>
            <person name="Yang W."/>
            <person name="Lam T.T.-Y."/>
            <person name="Chang Q."/>
            <person name="Ding S."/>
            <person name="Wang X."/>
            <person name="Zhu J."/>
            <person name="Ruan X."/>
            <person name="Zhao L."/>
            <person name="Wei J."/>
            <person name="Que T."/>
            <person name="Du C."/>
            <person name="Cheng J."/>
            <person name="Dai P."/>
            <person name="Han X."/>
            <person name="Huang E."/>
            <person name="Gao Y."/>
            <person name="Liu J."/>
            <person name="Shao H."/>
            <person name="Ye R."/>
            <person name="Li L."/>
            <person name="Wei W."/>
            <person name="Wang X."/>
            <person name="Wang C."/>
            <person name="Huo Q."/>
            <person name="Li W."/>
            <person name="Guo W."/>
            <person name="Chen H."/>
            <person name="Chen S."/>
            <person name="Zhou L."/>
            <person name="Zhou L."/>
            <person name="Ni X."/>
            <person name="Tian J."/>
            <person name="Zhou Y."/>
            <person name="Sheng Y."/>
            <person name="Liu T."/>
            <person name="Pan Y."/>
            <person name="Xia L."/>
            <person name="Li J."/>
            <person name="Zhao F."/>
            <person name="Cao W."/>
        </authorList>
    </citation>
    <scope>NUCLEOTIDE SEQUENCE</scope>
    <source>
        <strain evidence="2">Rmic-2018</strain>
        <tissue evidence="2">Larvae</tissue>
    </source>
</reference>
<keyword evidence="3" id="KW-1185">Reference proteome</keyword>
<evidence type="ECO:0000313" key="2">
    <source>
        <dbReference type="EMBL" id="KAH8037824.1"/>
    </source>
</evidence>
<proteinExistence type="predicted"/>
<feature type="region of interest" description="Disordered" evidence="1">
    <location>
        <begin position="92"/>
        <end position="129"/>
    </location>
</feature>
<feature type="compositionally biased region" description="Basic and acidic residues" evidence="1">
    <location>
        <begin position="106"/>
        <end position="115"/>
    </location>
</feature>